<comment type="subunit">
    <text evidence="7">Oligomer of dimers, forming left-handed helical fibers.</text>
</comment>
<feature type="active site" description="Proton acceptor" evidence="8">
    <location>
        <position position="48"/>
    </location>
</feature>
<evidence type="ECO:0000256" key="3">
    <source>
        <dbReference type="ARBA" id="ARBA00018166"/>
    </source>
</evidence>
<feature type="compositionally biased region" description="Polar residues" evidence="9">
    <location>
        <begin position="392"/>
        <end position="404"/>
    </location>
</feature>
<feature type="compositionally biased region" description="Basic and acidic residues" evidence="9">
    <location>
        <begin position="1113"/>
        <end position="1127"/>
    </location>
</feature>
<dbReference type="CDD" id="cd07564">
    <property type="entry name" value="nitrilases_CHs"/>
    <property type="match status" value="1"/>
</dbReference>
<keyword evidence="4" id="KW-0378">Hydrolase</keyword>
<dbReference type="STRING" id="1245748.A0A3R7ILE6"/>
<evidence type="ECO:0000313" key="11">
    <source>
        <dbReference type="EMBL" id="RLL98815.1"/>
    </source>
</evidence>
<feature type="compositionally biased region" description="Basic residues" evidence="9">
    <location>
        <begin position="356"/>
        <end position="372"/>
    </location>
</feature>
<evidence type="ECO:0000256" key="8">
    <source>
        <dbReference type="PROSITE-ProRule" id="PRU10139"/>
    </source>
</evidence>
<proteinExistence type="evidence at transcript level"/>
<feature type="region of interest" description="Disordered" evidence="9">
    <location>
        <begin position="348"/>
        <end position="406"/>
    </location>
</feature>
<evidence type="ECO:0000256" key="5">
    <source>
        <dbReference type="ARBA" id="ARBA00023239"/>
    </source>
</evidence>
<dbReference type="Gene3D" id="3.60.110.10">
    <property type="entry name" value="Carbon-nitrogen hydrolase"/>
    <property type="match status" value="2"/>
</dbReference>
<comment type="caution">
    <text evidence="11">The sequence shown here is derived from an EMBL/GenBank/DDBJ whole genome shotgun (WGS) entry which is preliminary data.</text>
</comment>
<dbReference type="EMBL" id="NIDN02000044">
    <property type="protein sequence ID" value="RLL98815.1"/>
    <property type="molecule type" value="Genomic_DNA"/>
</dbReference>
<dbReference type="CDD" id="cd12148">
    <property type="entry name" value="fungal_TF_MHR"/>
    <property type="match status" value="1"/>
</dbReference>
<keyword evidence="12" id="KW-1185">Reference proteome</keyword>
<dbReference type="GO" id="GO:0030196">
    <property type="term" value="F:cyanide hydratase activity"/>
    <property type="evidence" value="ECO:0007669"/>
    <property type="project" value="UniProtKB-UniRule"/>
</dbReference>
<comment type="similarity">
    <text evidence="1 7">Belongs to the carbon-nitrogen hydrolase superfamily. Nitrilase family.</text>
</comment>
<evidence type="ECO:0000256" key="9">
    <source>
        <dbReference type="SAM" id="MobiDB-lite"/>
    </source>
</evidence>
<feature type="compositionally biased region" description="Low complexity" evidence="9">
    <location>
        <begin position="373"/>
        <end position="382"/>
    </location>
</feature>
<dbReference type="GO" id="GO:0000257">
    <property type="term" value="F:nitrilase activity"/>
    <property type="evidence" value="ECO:0007669"/>
    <property type="project" value="UniProtKB-EC"/>
</dbReference>
<feature type="region of interest" description="Disordered" evidence="9">
    <location>
        <begin position="1107"/>
        <end position="1127"/>
    </location>
</feature>
<comment type="function">
    <text evidence="7">Catalyzes the hydration of cyanide to formamide. Degradation of cyanide may be important for plant pathogenic fungi in infection of cyanogenic plants.</text>
</comment>
<comment type="induction">
    <text evidence="7">By cyanide.</text>
</comment>
<keyword evidence="5 7" id="KW-0456">Lyase</keyword>
<organism evidence="11 12">
    <name type="scientific">Aspergillus turcosus</name>
    <dbReference type="NCBI Taxonomy" id="1245748"/>
    <lineage>
        <taxon>Eukaryota</taxon>
        <taxon>Fungi</taxon>
        <taxon>Dikarya</taxon>
        <taxon>Ascomycota</taxon>
        <taxon>Pezizomycotina</taxon>
        <taxon>Eurotiomycetes</taxon>
        <taxon>Eurotiomycetidae</taxon>
        <taxon>Eurotiales</taxon>
        <taxon>Aspergillaceae</taxon>
        <taxon>Aspergillus</taxon>
        <taxon>Aspergillus subgen. Fumigati</taxon>
    </lineage>
</organism>
<feature type="domain" description="CN hydrolase" evidence="10">
    <location>
        <begin position="988"/>
        <end position="1252"/>
    </location>
</feature>
<dbReference type="PROSITE" id="PS00920">
    <property type="entry name" value="NITRIL_CHT_1"/>
    <property type="match status" value="1"/>
</dbReference>
<evidence type="ECO:0000259" key="10">
    <source>
        <dbReference type="PROSITE" id="PS50263"/>
    </source>
</evidence>
<dbReference type="Pfam" id="PF00795">
    <property type="entry name" value="CN_hydrolase"/>
    <property type="match status" value="2"/>
</dbReference>
<dbReference type="InterPro" id="IPR003010">
    <property type="entry name" value="C-N_Hydrolase"/>
</dbReference>
<dbReference type="EC" id="4.2.1.66" evidence="2 7"/>
<evidence type="ECO:0000256" key="2">
    <source>
        <dbReference type="ARBA" id="ARBA00013135"/>
    </source>
</evidence>
<sequence length="1327" mass="147878">MAPILKKYKAAAVNAEPGWFNLEESVRRTIHWIDEAGKAGCKFIAFPELWIPGYPYWAWKVNYQESLPMIKKYRENSLPSDSEEMRRIRNAARANKIYVSLGYSELDLASLYLSQVLISPTGDILNHRRKIRATHVERLIFGDGTGDTTESVTQTEIGRVGQLNCWENMNPFMKSYAASLGEQVHVAAWPLYPGKETLKYPDPFTNVAEANADLVTPAYAIETGTFTLAPWQTITAEGIKLNTPPGKELEDPHIYNGHGRIFGPDGQNLVPHPDKDFQGLLFVDIDLDECHLSKALADFGGHYMRPDLIRLLVDTNRKDLVVHEDRVNGGVAYTRTVDRVGLSAPLEASRIPDPMRRKRGGARIPRNKRQSKSRASSSSAVQTGDEKDESRQAPTPSAEGSWNSNEDDVFDHFISLGRPGAGLRSVESSVAEMEHIFDHIFGVGNENPLSESDESVSDLLQVYGSDEDILDAYYVFIHLYYPILPPPERVPVYNRPLNGSSTFRPSSPLSLAISATLVLIPHPGIKQPSTPEYTRLRRIVAHRYAQLALEAVEADLELLDSSSDPSRALSDGAPMIARQPFHPKVPLPLEAVLALVLLSVYEYAQRGNIRKMCNRAGQALTAAMSMSLHEMVEDDEYAEARRRTWWITYLTVCQGSIASGMPAAFNLYDPRFVTPYPEGWKPLIEAQQTILEATTFVHDLDQTVKSRFEASWISSRMTELDQQITNILVLCRQSSLSMTVSPLDSPEKIASQTINQIAEIKLHSARIKVHRFCAFSDVPIFRKRHCDLQPECCGVEPASAIPSPPEDIPLPSIMKSDLPDLTFPFSSHASSKICLQSALNIVTLVDNLPYPNPDHTIPLTLPPYLSNASRVEIPRTMPTFACCVMQASYAMLMLYLKARSKHANSPEDLGSAKGPSLTGFLNELQQNLRLVAKILANYAIAAEALQGMKDGVNTGQWIEKRNSPPYHASLAGTEGLNYTSVIQWPPLSRPFARRHPGRTSMAQSQRRRSKTCRLTAEAAREGAQLVAFPSAGSPVIQPGYGRVPAFHVRDLRTNIDRTRNLDPELNIEYMKNSLQLDSPEMDQIRACARENAIAVYIAQVLVGADGEVQSPPPKDETDTHGADDFRRRPGRMFDSVVALPFARVGHLSCEHIQSLRKYYTYSLREQIHIAAWPPGTRVVTLSWTYAIESQAFVLRSTTVFSDAGIQKTKTGNGLLVSTPGGGSSAVFGPDGRRLTPEVESTVETILYADLDMDQILANQLSIIIEEKLTLLENETRESSCVENQLSEAELSRRRLEIKTERDKFSAMTQMLQELSALMEVFQRMLEV</sequence>
<dbReference type="InterPro" id="IPR036526">
    <property type="entry name" value="C-N_Hydrolase_sf"/>
</dbReference>
<evidence type="ECO:0000256" key="6">
    <source>
        <dbReference type="ARBA" id="ARBA00047580"/>
    </source>
</evidence>
<name>A0A3R7ILE6_9EURO</name>
<evidence type="ECO:0000256" key="7">
    <source>
        <dbReference type="HAMAP-Rule" id="MF_03224"/>
    </source>
</evidence>
<dbReference type="Proteomes" id="UP000215289">
    <property type="component" value="Unassembled WGS sequence"/>
</dbReference>
<dbReference type="OrthoDB" id="10250282at2759"/>
<protein>
    <recommendedName>
        <fullName evidence="3 7">Cyanide hydratase</fullName>
        <shortName evidence="7">CHT</shortName>
        <ecNumber evidence="2 7">4.2.1.66</ecNumber>
    </recommendedName>
    <alternativeName>
        <fullName evidence="7">Cyanide-degrading nitrilase</fullName>
    </alternativeName>
    <alternativeName>
        <fullName evidence="7">Formamide hydrolyase</fullName>
    </alternativeName>
</protein>
<evidence type="ECO:0000256" key="1">
    <source>
        <dbReference type="ARBA" id="ARBA00008129"/>
    </source>
</evidence>
<dbReference type="GO" id="GO:0019500">
    <property type="term" value="P:cyanide catabolic process"/>
    <property type="evidence" value="ECO:0007669"/>
    <property type="project" value="UniProtKB-UniRule"/>
</dbReference>
<evidence type="ECO:0000313" key="12">
    <source>
        <dbReference type="Proteomes" id="UP000215289"/>
    </source>
</evidence>
<reference evidence="11 12" key="1">
    <citation type="submission" date="2018-08" db="EMBL/GenBank/DDBJ databases">
        <title>Draft genome sequences of two Aspergillus turcosus clinical strains isolated from bronchoalveolar lavage fluid: one azole-susceptible and the other azole-resistant.</title>
        <authorList>
            <person name="Parent-Michaud M."/>
            <person name="Dufresne P.J."/>
            <person name="Fournier E."/>
            <person name="Martineau C."/>
            <person name="Moreira S."/>
            <person name="Perkins V."/>
            <person name="De Repentigny L."/>
            <person name="Dufresne S.F."/>
        </authorList>
    </citation>
    <scope>NUCLEOTIDE SEQUENCE [LARGE SCALE GENOMIC DNA]</scope>
    <source>
        <strain evidence="11">HMR AF 1038</strain>
    </source>
</reference>
<evidence type="ECO:0000256" key="4">
    <source>
        <dbReference type="ARBA" id="ARBA00022801"/>
    </source>
</evidence>
<dbReference type="HAMAP" id="MF_03224">
    <property type="entry name" value="CN_hydrolase"/>
    <property type="match status" value="1"/>
</dbReference>
<feature type="domain" description="CN hydrolase" evidence="10">
    <location>
        <begin position="8"/>
        <end position="287"/>
    </location>
</feature>
<dbReference type="InterPro" id="IPR037544">
    <property type="entry name" value="CN_hydrolase"/>
</dbReference>
<dbReference type="InterPro" id="IPR000132">
    <property type="entry name" value="Nitrilase/CN_hydratase_CS"/>
</dbReference>
<dbReference type="FunFam" id="3.60.110.10:FF:000011">
    <property type="entry name" value="Cyanide hydratase"/>
    <property type="match status" value="1"/>
</dbReference>
<dbReference type="SUPFAM" id="SSF56317">
    <property type="entry name" value="Carbon-nitrogen hydrolase"/>
    <property type="match status" value="2"/>
</dbReference>
<dbReference type="PROSITE" id="PS00921">
    <property type="entry name" value="NITRIL_CHT_2"/>
    <property type="match status" value="1"/>
</dbReference>
<comment type="catalytic activity">
    <reaction evidence="6 7">
        <text>formamide = hydrogen cyanide + H2O</text>
        <dbReference type="Rhea" id="RHEA:21720"/>
        <dbReference type="ChEBI" id="CHEBI:15377"/>
        <dbReference type="ChEBI" id="CHEBI:16397"/>
        <dbReference type="ChEBI" id="CHEBI:18407"/>
        <dbReference type="EC" id="4.2.1.66"/>
    </reaction>
</comment>
<dbReference type="PROSITE" id="PS50263">
    <property type="entry name" value="CN_HYDROLASE"/>
    <property type="match status" value="2"/>
</dbReference>
<accession>A0A3R7ILE6</accession>
<gene>
    <name evidence="11" type="ORF">CFD26_103874</name>
</gene>
<dbReference type="InterPro" id="IPR044149">
    <property type="entry name" value="Nitrilases_CHs"/>
</dbReference>
<feature type="region of interest" description="Disordered" evidence="9">
    <location>
        <begin position="989"/>
        <end position="1009"/>
    </location>
</feature>
<dbReference type="PANTHER" id="PTHR46044">
    <property type="entry name" value="NITRILASE"/>
    <property type="match status" value="1"/>
</dbReference>
<dbReference type="PANTHER" id="PTHR46044:SF4">
    <property type="entry name" value="CYANIDE HYDRATASE"/>
    <property type="match status" value="1"/>
</dbReference>